<proteinExistence type="predicted"/>
<evidence type="ECO:0000313" key="3">
    <source>
        <dbReference type="Proteomes" id="UP000287033"/>
    </source>
</evidence>
<protein>
    <recommendedName>
        <fullName evidence="4">A-kinase anchor protein 11</fullName>
    </recommendedName>
</protein>
<dbReference type="GO" id="GO:0005737">
    <property type="term" value="C:cytoplasm"/>
    <property type="evidence" value="ECO:0007669"/>
    <property type="project" value="TreeGrafter"/>
</dbReference>
<evidence type="ECO:0000313" key="2">
    <source>
        <dbReference type="EMBL" id="GCC30364.1"/>
    </source>
</evidence>
<dbReference type="InterPro" id="IPR008382">
    <property type="entry name" value="SPHK1-interactor_AKAP_110"/>
</dbReference>
<feature type="region of interest" description="Disordered" evidence="1">
    <location>
        <begin position="252"/>
        <end position="273"/>
    </location>
</feature>
<accession>A0A401SIX9</accession>
<keyword evidence="3" id="KW-1185">Reference proteome</keyword>
<dbReference type="PANTHER" id="PTHR10226:SF3">
    <property type="entry name" value="A-KINASE ANCHOR PROTEIN 11"/>
    <property type="match status" value="1"/>
</dbReference>
<evidence type="ECO:0000256" key="1">
    <source>
        <dbReference type="SAM" id="MobiDB-lite"/>
    </source>
</evidence>
<reference evidence="2 3" key="1">
    <citation type="journal article" date="2018" name="Nat. Ecol. Evol.">
        <title>Shark genomes provide insights into elasmobranch evolution and the origin of vertebrates.</title>
        <authorList>
            <person name="Hara Y"/>
            <person name="Yamaguchi K"/>
            <person name="Onimaru K"/>
            <person name="Kadota M"/>
            <person name="Koyanagi M"/>
            <person name="Keeley SD"/>
            <person name="Tatsumi K"/>
            <person name="Tanaka K"/>
            <person name="Motone F"/>
            <person name="Kageyama Y"/>
            <person name="Nozu R"/>
            <person name="Adachi N"/>
            <person name="Nishimura O"/>
            <person name="Nakagawa R"/>
            <person name="Tanegashima C"/>
            <person name="Kiyatake I"/>
            <person name="Matsumoto R"/>
            <person name="Murakumo K"/>
            <person name="Nishida K"/>
            <person name="Terakita A"/>
            <person name="Kuratani S"/>
            <person name="Sato K"/>
            <person name="Hyodo S Kuraku.S."/>
        </authorList>
    </citation>
    <scope>NUCLEOTIDE SEQUENCE [LARGE SCALE GENOMIC DNA]</scope>
</reference>
<dbReference type="PANTHER" id="PTHR10226">
    <property type="entry name" value="A KINASE ANCHOR PROTEIN"/>
    <property type="match status" value="1"/>
</dbReference>
<evidence type="ECO:0008006" key="4">
    <source>
        <dbReference type="Google" id="ProtNLM"/>
    </source>
</evidence>
<dbReference type="GO" id="GO:0008104">
    <property type="term" value="P:intracellular protein localization"/>
    <property type="evidence" value="ECO:0007669"/>
    <property type="project" value="TreeGrafter"/>
</dbReference>
<dbReference type="EMBL" id="BEZZ01000299">
    <property type="protein sequence ID" value="GCC30364.1"/>
    <property type="molecule type" value="Genomic_DNA"/>
</dbReference>
<dbReference type="GO" id="GO:0051018">
    <property type="term" value="F:protein kinase A binding"/>
    <property type="evidence" value="ECO:0007669"/>
    <property type="project" value="TreeGrafter"/>
</dbReference>
<name>A0A401SIX9_CHIPU</name>
<dbReference type="OrthoDB" id="9938511at2759"/>
<dbReference type="OMA" id="CSIMGES"/>
<dbReference type="Proteomes" id="UP000287033">
    <property type="component" value="Unassembled WGS sequence"/>
</dbReference>
<dbReference type="AlphaFoldDB" id="A0A401SIX9"/>
<sequence length="1219" mass="135980">MEMSDPINWLHSTKKLCQVVIERNEQGIAIPLKEEVTATYPELHELMESIQLHNLKEDDIILIKGIQQHSEASTDGLQNSTEGVMCLSPSPSYNSSSVFCSLQKYALGFQHAIHAITGNFTDTISQSTEHISTNETCFPDADTPRIEVPAVDGNMCPRHNSFPEVDNPHLPSIHLPMSEQLCYQMPVSQRPSSPVHSSVSRLSEDIQSPNTITDLVMEYPSDVPWANKSQFLDLLSNFAEAMSTEILSTVIKDSPDGNRSTVEQPEAWTPTEDQCSSDIFSHDNIQHAHLYDTFAGIDEFPKSSQDGLSTSKEKGSEESLDLDALHYGLVRLASRETSSVIQKSLQEVEHQTEESFADHISKSIKAVSSEEANVAVLPVVENYALRLTHDVISDSTREASLERVTTQNKLQQVEGGNVNAHPASIESHNNNKLSDMSQSDILTHEINHLTSKEVSSLCTGVRPLVQGEQVETLTQVSQQYLDGCSPDRERHLSMTDKERAVDHDYEKQMFDKLGLTKQGSLDYPDAPPPTPLRPKLSSSQRSFTRKLKGGLAKEFLPSPPPPTPKENVNFCLSEEDRETEEKTEFMRKLIRSLSQEFNGKDTTGISEEPEDESLELMSLAPKNKPTQNSCSDGETVQDYFSHLMSGIVFSSAQVICSIMGESIDFKAPKHQHCDSVTCSDEYQPNIQTSEEPNPLSPVPVIPETEKNPNEHIENKHGDNFPESMESLLGDYADMLAQKIINVVINFLNQIDLHDHGEQNMDGKSEMSFEDGKQDCRHSHYIKQINSMSEEWVKGIIQSALQVFITQYRLQKGSYTNPETVHSSEQLQNTDSARSIDIKDNTEDHHIKMSVETIKSEANSEDEGLRSHLAFTEEQNPVTEGLGCGTGIGIRPSLGEGTNDNNNNYNPYPYKQTQTDVTTEELTGKNQNWFAQAETKMNLFEQKENDFLALHSEAIVEDKETSSILELSKVILKDPDCKLVHKKYAENLAATILESSLDDAYRHSGTGTVRDEIPMCSPNAEQYRKSISNSPGEQSPELQQKIRTEELLKEREPGVPIIENTKSQRLNVVEYTDVTSSKQAQEDLSQSTAMAQCHAEEQEGCEEMGNATSFAPRGIEISLVNFNSKSAAVDAQVQAMLQWAAATQLNITKIHIRTSSDDFVQFPTLLALAEAEEWAVGRLLHAVLAFYERNQTAVSSTLFDYLLEHLDSLQTPSKQHTTSS</sequence>
<feature type="region of interest" description="Disordered" evidence="1">
    <location>
        <begin position="515"/>
        <end position="544"/>
    </location>
</feature>
<organism evidence="2 3">
    <name type="scientific">Chiloscyllium punctatum</name>
    <name type="common">Brownbanded bambooshark</name>
    <name type="synonym">Hemiscyllium punctatum</name>
    <dbReference type="NCBI Taxonomy" id="137246"/>
    <lineage>
        <taxon>Eukaryota</taxon>
        <taxon>Metazoa</taxon>
        <taxon>Chordata</taxon>
        <taxon>Craniata</taxon>
        <taxon>Vertebrata</taxon>
        <taxon>Chondrichthyes</taxon>
        <taxon>Elasmobranchii</taxon>
        <taxon>Galeomorphii</taxon>
        <taxon>Galeoidea</taxon>
        <taxon>Orectolobiformes</taxon>
        <taxon>Hemiscylliidae</taxon>
        <taxon>Chiloscyllium</taxon>
    </lineage>
</organism>
<gene>
    <name evidence="2" type="ORF">chiPu_0008812</name>
</gene>
<comment type="caution">
    <text evidence="2">The sequence shown here is derived from an EMBL/GenBank/DDBJ whole genome shotgun (WGS) entry which is preliminary data.</text>
</comment>